<reference evidence="1 2" key="1">
    <citation type="submission" date="2016-10" db="EMBL/GenBank/DDBJ databases">
        <authorList>
            <person name="de Groot N.N."/>
        </authorList>
    </citation>
    <scope>NUCLEOTIDE SEQUENCE [LARGE SCALE GENOMIC DNA]</scope>
    <source>
        <strain evidence="1 2">DSM 3756</strain>
    </source>
</reference>
<dbReference type="AlphaFoldDB" id="A0A1H2ZW56"/>
<protein>
    <submittedName>
        <fullName evidence="1">Uncharacterized protein</fullName>
    </submittedName>
</protein>
<accession>A0A1H2ZW56</accession>
<dbReference type="Proteomes" id="UP000182573">
    <property type="component" value="Unassembled WGS sequence"/>
</dbReference>
<proteinExistence type="predicted"/>
<organism evidence="1 2">
    <name type="scientific">Haloarcula vallismortis</name>
    <name type="common">Halobacterium vallismortis</name>
    <dbReference type="NCBI Taxonomy" id="28442"/>
    <lineage>
        <taxon>Archaea</taxon>
        <taxon>Methanobacteriati</taxon>
        <taxon>Methanobacteriota</taxon>
        <taxon>Stenosarchaea group</taxon>
        <taxon>Halobacteria</taxon>
        <taxon>Halobacteriales</taxon>
        <taxon>Haloarculaceae</taxon>
        <taxon>Haloarcula</taxon>
    </lineage>
</organism>
<dbReference type="EMBL" id="FNOF01000019">
    <property type="protein sequence ID" value="SDX21586.1"/>
    <property type="molecule type" value="Genomic_DNA"/>
</dbReference>
<evidence type="ECO:0000313" key="2">
    <source>
        <dbReference type="Proteomes" id="UP000182573"/>
    </source>
</evidence>
<name>A0A1H2ZW56_HALVA</name>
<sequence>MLPDSLETVFHLFLERTRLLWSYRTAKNDEPIFSIINTFDTAIP</sequence>
<gene>
    <name evidence="1" type="ORF">SAMN05443574_11915</name>
</gene>
<evidence type="ECO:0000313" key="1">
    <source>
        <dbReference type="EMBL" id="SDX21586.1"/>
    </source>
</evidence>